<organism evidence="2 3">
    <name type="scientific">[Clostridium] polysaccharolyticum</name>
    <dbReference type="NCBI Taxonomy" id="29364"/>
    <lineage>
        <taxon>Bacteria</taxon>
        <taxon>Bacillati</taxon>
        <taxon>Bacillota</taxon>
        <taxon>Clostridia</taxon>
        <taxon>Lachnospirales</taxon>
        <taxon>Lachnospiraceae</taxon>
    </lineage>
</organism>
<dbReference type="Pfam" id="PF13420">
    <property type="entry name" value="Acetyltransf_4"/>
    <property type="match status" value="1"/>
</dbReference>
<evidence type="ECO:0000313" key="2">
    <source>
        <dbReference type="EMBL" id="SET19553.1"/>
    </source>
</evidence>
<keyword evidence="3" id="KW-1185">Reference proteome</keyword>
<dbReference type="Gene3D" id="3.40.630.30">
    <property type="match status" value="1"/>
</dbReference>
<dbReference type="Proteomes" id="UP000199800">
    <property type="component" value="Unassembled WGS sequence"/>
</dbReference>
<sequence length="186" mass="21973">MELYRKDKLSIRMAETEDAERLLEIYGPYVTDTVITFEYTVPSKEEFQGRIQNISEKYPYLVAELDGKIVGYAYATPYKSRAAYQWSVETSIYIDKEYHRIGAGTALYTELFKLLEKQKIRNLYACVTLPNEKSQKLHEKFGFELIGRFHRSGYKLNDWHDIGWFEKKLEFESDVPEVVRNIKEVL</sequence>
<protein>
    <submittedName>
        <fullName evidence="2">Phosphinothricin acetyltransferase</fullName>
    </submittedName>
</protein>
<dbReference type="PROSITE" id="PS51186">
    <property type="entry name" value="GNAT"/>
    <property type="match status" value="1"/>
</dbReference>
<dbReference type="RefSeq" id="WP_242939702.1">
    <property type="nucleotide sequence ID" value="NZ_FOHN01000010.1"/>
</dbReference>
<feature type="domain" description="N-acetyltransferase" evidence="1">
    <location>
        <begin position="9"/>
        <end position="172"/>
    </location>
</feature>
<dbReference type="InterPro" id="IPR016181">
    <property type="entry name" value="Acyl_CoA_acyltransferase"/>
</dbReference>
<dbReference type="SUPFAM" id="SSF55729">
    <property type="entry name" value="Acyl-CoA N-acyltransferases (Nat)"/>
    <property type="match status" value="1"/>
</dbReference>
<dbReference type="InterPro" id="IPR000182">
    <property type="entry name" value="GNAT_dom"/>
</dbReference>
<dbReference type="GO" id="GO:0016747">
    <property type="term" value="F:acyltransferase activity, transferring groups other than amino-acyl groups"/>
    <property type="evidence" value="ECO:0007669"/>
    <property type="project" value="InterPro"/>
</dbReference>
<reference evidence="2 3" key="1">
    <citation type="submission" date="2016-10" db="EMBL/GenBank/DDBJ databases">
        <authorList>
            <person name="de Groot N.N."/>
        </authorList>
    </citation>
    <scope>NUCLEOTIDE SEQUENCE [LARGE SCALE GENOMIC DNA]</scope>
    <source>
        <strain evidence="2 3">DSM 1801</strain>
    </source>
</reference>
<dbReference type="AlphaFoldDB" id="A0A1I0CKP5"/>
<dbReference type="CDD" id="cd04301">
    <property type="entry name" value="NAT_SF"/>
    <property type="match status" value="1"/>
</dbReference>
<gene>
    <name evidence="2" type="ORF">SAMN04487772_11037</name>
</gene>
<proteinExistence type="predicted"/>
<evidence type="ECO:0000259" key="1">
    <source>
        <dbReference type="PROSITE" id="PS51186"/>
    </source>
</evidence>
<dbReference type="PANTHER" id="PTHR43072">
    <property type="entry name" value="N-ACETYLTRANSFERASE"/>
    <property type="match status" value="1"/>
</dbReference>
<dbReference type="STRING" id="29364.SAMN04487772_11037"/>
<evidence type="ECO:0000313" key="3">
    <source>
        <dbReference type="Proteomes" id="UP000199800"/>
    </source>
</evidence>
<dbReference type="EMBL" id="FOHN01000010">
    <property type="protein sequence ID" value="SET19553.1"/>
    <property type="molecule type" value="Genomic_DNA"/>
</dbReference>
<dbReference type="PANTHER" id="PTHR43072:SF8">
    <property type="entry name" value="ACYLTRANSFERASE FABY-RELATED"/>
    <property type="match status" value="1"/>
</dbReference>
<keyword evidence="2" id="KW-0808">Transferase</keyword>
<name>A0A1I0CKP5_9FIRM</name>
<accession>A0A1I0CKP5</accession>